<feature type="compositionally biased region" description="Basic and acidic residues" evidence="7">
    <location>
        <begin position="182"/>
        <end position="196"/>
    </location>
</feature>
<keyword evidence="6" id="KW-0297">G-protein coupled receptor</keyword>
<accession>A0AAV1GYZ8</accession>
<dbReference type="Proteomes" id="UP001178508">
    <property type="component" value="Chromosome 18"/>
</dbReference>
<dbReference type="GO" id="GO:0000421">
    <property type="term" value="C:autophagosome membrane"/>
    <property type="evidence" value="ECO:0007669"/>
    <property type="project" value="TreeGrafter"/>
</dbReference>
<dbReference type="GO" id="GO:0061909">
    <property type="term" value="P:autophagosome-lysosome fusion"/>
    <property type="evidence" value="ECO:0007669"/>
    <property type="project" value="TreeGrafter"/>
</dbReference>
<dbReference type="Gene3D" id="1.20.1070.10">
    <property type="entry name" value="Rhodopsin 7-helix transmembrane proteins"/>
    <property type="match status" value="2"/>
</dbReference>
<keyword evidence="3 8" id="KW-1133">Transmembrane helix</keyword>
<dbReference type="GO" id="GO:0004930">
    <property type="term" value="F:G protein-coupled receptor activity"/>
    <property type="evidence" value="ECO:0007669"/>
    <property type="project" value="UniProtKB-KW"/>
</dbReference>
<evidence type="ECO:0000256" key="2">
    <source>
        <dbReference type="ARBA" id="ARBA00022692"/>
    </source>
</evidence>
<gene>
    <name evidence="10" type="ORF">XNOV1_A016596</name>
</gene>
<dbReference type="PANTHER" id="PTHR45971:SF2">
    <property type="entry name" value="PROTEIN ASSOCIATED WITH UVRAG AS AUTOPHAGY ENHANCER"/>
    <property type="match status" value="1"/>
</dbReference>
<comment type="similarity">
    <text evidence="6">Belongs to the G-protein coupled receptor 1 family.</text>
</comment>
<feature type="compositionally biased region" description="Basic and acidic residues" evidence="7">
    <location>
        <begin position="311"/>
        <end position="321"/>
    </location>
</feature>
<evidence type="ECO:0000256" key="6">
    <source>
        <dbReference type="RuleBase" id="RU000688"/>
    </source>
</evidence>
<dbReference type="GO" id="GO:1901981">
    <property type="term" value="F:phosphatidylinositol phosphate binding"/>
    <property type="evidence" value="ECO:0007669"/>
    <property type="project" value="TreeGrafter"/>
</dbReference>
<dbReference type="PRINTS" id="PR00237">
    <property type="entry name" value="GPCRRHODOPSN"/>
</dbReference>
<proteinExistence type="inferred from homology"/>
<feature type="region of interest" description="Disordered" evidence="7">
    <location>
        <begin position="129"/>
        <end position="155"/>
    </location>
</feature>
<evidence type="ECO:0000313" key="10">
    <source>
        <dbReference type="EMBL" id="CAJ1078882.1"/>
    </source>
</evidence>
<reference evidence="10" key="1">
    <citation type="submission" date="2023-08" db="EMBL/GenBank/DDBJ databases">
        <authorList>
            <person name="Alioto T."/>
            <person name="Alioto T."/>
            <person name="Gomez Garrido J."/>
        </authorList>
    </citation>
    <scope>NUCLEOTIDE SEQUENCE</scope>
</reference>
<evidence type="ECO:0000256" key="5">
    <source>
        <dbReference type="ARBA" id="ARBA00023136"/>
    </source>
</evidence>
<dbReference type="CDD" id="cd00637">
    <property type="entry name" value="7tm_classA_rhodopsin-like"/>
    <property type="match status" value="1"/>
</dbReference>
<dbReference type="GO" id="GO:0061910">
    <property type="term" value="P:autophagosome-endosome fusion"/>
    <property type="evidence" value="ECO:0007669"/>
    <property type="project" value="TreeGrafter"/>
</dbReference>
<dbReference type="AlphaFoldDB" id="A0AAV1GYZ8"/>
<evidence type="ECO:0000259" key="9">
    <source>
        <dbReference type="PROSITE" id="PS50262"/>
    </source>
</evidence>
<feature type="transmembrane region" description="Helical" evidence="8">
    <location>
        <begin position="888"/>
        <end position="909"/>
    </location>
</feature>
<dbReference type="InterPro" id="IPR000276">
    <property type="entry name" value="GPCR_Rhodpsn"/>
</dbReference>
<dbReference type="SUPFAM" id="SSF81321">
    <property type="entry name" value="Family A G protein-coupled receptor-like"/>
    <property type="match status" value="2"/>
</dbReference>
<keyword evidence="6" id="KW-0807">Transducer</keyword>
<dbReference type="InterPro" id="IPR052428">
    <property type="entry name" value="Autophagy_HostDef_Reg"/>
</dbReference>
<sequence>MRQPLTESGTLIKGRTKESFGMDSFYSQRKHRYVSWCVDPTETPISTATGATKENHQAATPGSFPRLLLTPPETRGTAHQRSQSTLTKRTANKAFNLSCFDSDSHSDDDGGRGHKNGLNLQHQEDKRFLGLPRSSPVISKGHRPVSWHEGDTSRPDFRSLDVSSSRFLSLSQRENLTATSLEDLRPKTSRTRCRDNSRKKRSSGIPEYSADILKTSSELEQENAHFIVVDMVLEVLEGVKWTLMTDKHKNKDCQSCTDQHTSSAEEEPPQRCKNKNAVEENQEERDSDEDMETSHSFYTHGHTQSEEDEKTAEKDEDDHPSKTLSILSTDSGFEDCGVDTVLTQKESLGNAEGLAQQLVLEFRRSWLPADGPQRGRLSLRSALQELPGTTGVSVSSSSSLKEEIRQRTRMRGSLSWAPPQVELILSVHPSLRRGVIIAQQNFLCAGCGTEIEHKHIKKLRYCEYLGRYFCDCCHSGSEAVIPARVLTHWDFNRFSVSDFSKQLLDSIWFQPLFDLTCVGKTLYSRVKELHRFRELQDQLLGIKKLLRACRLSAQVMTEFEQLPAHLTEQPHLFSMDDLLRVKKGQLVSQARAVLNTCVSHVENCQLCLARGFICEFCRDRDVIFPFQTEICSRCQVCRSCFHKHCFEEKKCPKCARIQSRKNIQKYQQLHTPTNILLLSLAISDFLVGLLMMPLEILRLTTCWTFGDFICSVSNYWQLVITSASIGDMVLISVDRYVAICDPLHYSSRVTARRVRLCVCLCWLCSVLYTGLILKDDLIQPGRHNSCFGECLLFLDVIKGTIDLVLSFIAPITTIFVLYMRVFVVAVSQARAMRSHVTGVRVQLSLHTPTNILLLSLAISDFLVGLLMMPIEILRLTTCWTYGDWMCSWSIYIMMLITSTSIGDMVLISVDRYVAICDPLHYSSRVTVRRVRLCVCLCWLCSVLYNGLILKDDLIQPGRHNSCFGECLLFLDVIKGTIDLVLSFIAPITTIFVLYMQVFVVAVSQARAMRSHVTGVRVQLSVGVTAKKSELKAARTLGVLVVVFLICFCPYYCLSLTTDFLPQTYILSIFIFLFYFNSCLNPVIYALFYSWFRKALKLIVTLQILQPGSCEANMM</sequence>
<keyword evidence="6" id="KW-0675">Receptor</keyword>
<feature type="transmembrane region" description="Helical" evidence="8">
    <location>
        <begin position="1063"/>
        <end position="1087"/>
    </location>
</feature>
<feature type="region of interest" description="Disordered" evidence="7">
    <location>
        <begin position="47"/>
        <end position="88"/>
    </location>
</feature>
<protein>
    <submittedName>
        <fullName evidence="10">Protein associated with UVRAG as autophagy enhancer</fullName>
    </submittedName>
</protein>
<feature type="compositionally biased region" description="Polar residues" evidence="7">
    <location>
        <begin position="253"/>
        <end position="262"/>
    </location>
</feature>
<dbReference type="Pfam" id="PF00001">
    <property type="entry name" value="7tm_1"/>
    <property type="match status" value="2"/>
</dbReference>
<keyword evidence="11" id="KW-1185">Reference proteome</keyword>
<keyword evidence="2 6" id="KW-0812">Transmembrane</keyword>
<feature type="compositionally biased region" description="Basic and acidic residues" evidence="7">
    <location>
        <begin position="103"/>
        <end position="112"/>
    </location>
</feature>
<evidence type="ECO:0000256" key="1">
    <source>
        <dbReference type="ARBA" id="ARBA00004370"/>
    </source>
</evidence>
<dbReference type="Pfam" id="PF13901">
    <property type="entry name" value="RH_dom"/>
    <property type="match status" value="1"/>
</dbReference>
<feature type="transmembrane region" description="Helical" evidence="8">
    <location>
        <begin position="675"/>
        <end position="694"/>
    </location>
</feature>
<feature type="transmembrane region" description="Helical" evidence="8">
    <location>
        <begin position="979"/>
        <end position="1002"/>
    </location>
</feature>
<feature type="region of interest" description="Disordered" evidence="7">
    <location>
        <begin position="103"/>
        <end position="122"/>
    </location>
</feature>
<organism evidence="10 11">
    <name type="scientific">Xyrichtys novacula</name>
    <name type="common">Pearly razorfish</name>
    <name type="synonym">Hemipteronotus novacula</name>
    <dbReference type="NCBI Taxonomy" id="13765"/>
    <lineage>
        <taxon>Eukaryota</taxon>
        <taxon>Metazoa</taxon>
        <taxon>Chordata</taxon>
        <taxon>Craniata</taxon>
        <taxon>Vertebrata</taxon>
        <taxon>Euteleostomi</taxon>
        <taxon>Actinopterygii</taxon>
        <taxon>Neopterygii</taxon>
        <taxon>Teleostei</taxon>
        <taxon>Neoteleostei</taxon>
        <taxon>Acanthomorphata</taxon>
        <taxon>Eupercaria</taxon>
        <taxon>Labriformes</taxon>
        <taxon>Labridae</taxon>
        <taxon>Xyrichtys</taxon>
    </lineage>
</organism>
<dbReference type="CDD" id="cd15055">
    <property type="entry name" value="7tmA_TAARs"/>
    <property type="match status" value="1"/>
</dbReference>
<dbReference type="Pfam" id="PF21054">
    <property type="entry name" value="RUBC_PIKBD"/>
    <property type="match status" value="1"/>
</dbReference>
<name>A0AAV1GYZ8_XYRNO</name>
<feature type="transmembrane region" description="Helical" evidence="8">
    <location>
        <begin position="1036"/>
        <end position="1057"/>
    </location>
</feature>
<evidence type="ECO:0000256" key="8">
    <source>
        <dbReference type="SAM" id="Phobius"/>
    </source>
</evidence>
<keyword evidence="4" id="KW-0072">Autophagy</keyword>
<dbReference type="InterPro" id="IPR048569">
    <property type="entry name" value="RUBC_PIKBD"/>
</dbReference>
<dbReference type="SMART" id="SM01175">
    <property type="entry name" value="DUF4206"/>
    <property type="match status" value="1"/>
</dbReference>
<feature type="transmembrane region" description="Helical" evidence="8">
    <location>
        <begin position="930"/>
        <end position="949"/>
    </location>
</feature>
<evidence type="ECO:0000313" key="11">
    <source>
        <dbReference type="Proteomes" id="UP001178508"/>
    </source>
</evidence>
<feature type="compositionally biased region" description="Basic and acidic residues" evidence="7">
    <location>
        <begin position="146"/>
        <end position="155"/>
    </location>
</feature>
<evidence type="ECO:0000256" key="7">
    <source>
        <dbReference type="SAM" id="MobiDB-lite"/>
    </source>
</evidence>
<feature type="compositionally biased region" description="Polar residues" evidence="7">
    <location>
        <begin position="47"/>
        <end position="60"/>
    </location>
</feature>
<feature type="region of interest" description="Disordered" evidence="7">
    <location>
        <begin position="179"/>
        <end position="204"/>
    </location>
</feature>
<keyword evidence="5 8" id="KW-0472">Membrane</keyword>
<feature type="domain" description="G-protein coupled receptors family 1 profile" evidence="9">
    <location>
        <begin position="819"/>
        <end position="1084"/>
    </location>
</feature>
<feature type="region of interest" description="Disordered" evidence="7">
    <location>
        <begin position="251"/>
        <end position="328"/>
    </location>
</feature>
<comment type="subcellular location">
    <subcellularLocation>
        <location evidence="1">Membrane</location>
    </subcellularLocation>
</comment>
<dbReference type="InterPro" id="IPR017452">
    <property type="entry name" value="GPCR_Rhodpsn_7TM"/>
</dbReference>
<feature type="domain" description="G-protein coupled receptors family 1 profile" evidence="9">
    <location>
        <begin position="655"/>
        <end position="822"/>
    </location>
</feature>
<feature type="compositionally biased region" description="Polar residues" evidence="7">
    <location>
        <begin position="77"/>
        <end position="88"/>
    </location>
</feature>
<feature type="compositionally biased region" description="Acidic residues" evidence="7">
    <location>
        <begin position="280"/>
        <end position="291"/>
    </location>
</feature>
<evidence type="ECO:0000256" key="3">
    <source>
        <dbReference type="ARBA" id="ARBA00022989"/>
    </source>
</evidence>
<dbReference type="EMBL" id="OY660881">
    <property type="protein sequence ID" value="CAJ1078882.1"/>
    <property type="molecule type" value="Genomic_DNA"/>
</dbReference>
<feature type="transmembrane region" description="Helical" evidence="8">
    <location>
        <begin position="754"/>
        <end position="773"/>
    </location>
</feature>
<feature type="transmembrane region" description="Helical" evidence="8">
    <location>
        <begin position="803"/>
        <end position="826"/>
    </location>
</feature>
<dbReference type="PANTHER" id="PTHR45971">
    <property type="entry name" value="PHOX (PX) DOMAIN-CONTAINING PROTEIN"/>
    <property type="match status" value="1"/>
</dbReference>
<dbReference type="PROSITE" id="PS00237">
    <property type="entry name" value="G_PROTEIN_RECEP_F1_1"/>
    <property type="match status" value="1"/>
</dbReference>
<evidence type="ECO:0000256" key="4">
    <source>
        <dbReference type="ARBA" id="ARBA00023006"/>
    </source>
</evidence>
<dbReference type="InterPro" id="IPR025258">
    <property type="entry name" value="RH_dom"/>
</dbReference>
<feature type="transmembrane region" description="Helical" evidence="8">
    <location>
        <begin position="847"/>
        <end position="868"/>
    </location>
</feature>
<dbReference type="PROSITE" id="PS50262">
    <property type="entry name" value="G_PROTEIN_RECEP_F1_2"/>
    <property type="match status" value="2"/>
</dbReference>
<dbReference type="GO" id="GO:0097352">
    <property type="term" value="P:autophagosome maturation"/>
    <property type="evidence" value="ECO:0007669"/>
    <property type="project" value="TreeGrafter"/>
</dbReference>